<accession>A0A194XBV4</accession>
<dbReference type="GO" id="GO:0016491">
    <property type="term" value="F:oxidoreductase activity"/>
    <property type="evidence" value="ECO:0007669"/>
    <property type="project" value="InterPro"/>
</dbReference>
<dbReference type="EMBL" id="KQ947414">
    <property type="protein sequence ID" value="KUJ17653.1"/>
    <property type="molecule type" value="Genomic_DNA"/>
</dbReference>
<evidence type="ECO:0000256" key="1">
    <source>
        <dbReference type="ARBA" id="ARBA00023604"/>
    </source>
</evidence>
<dbReference type="InParanoid" id="A0A194XBV4"/>
<protein>
    <submittedName>
        <fullName evidence="2">Uncharacterized protein</fullName>
    </submittedName>
</protein>
<evidence type="ECO:0000313" key="2">
    <source>
        <dbReference type="EMBL" id="KUJ17653.1"/>
    </source>
</evidence>
<proteinExistence type="inferred from homology"/>
<organism evidence="2 3">
    <name type="scientific">Mollisia scopiformis</name>
    <name type="common">Conifer needle endophyte fungus</name>
    <name type="synonym">Phialocephala scopiformis</name>
    <dbReference type="NCBI Taxonomy" id="149040"/>
    <lineage>
        <taxon>Eukaryota</taxon>
        <taxon>Fungi</taxon>
        <taxon>Dikarya</taxon>
        <taxon>Ascomycota</taxon>
        <taxon>Pezizomycotina</taxon>
        <taxon>Leotiomycetes</taxon>
        <taxon>Helotiales</taxon>
        <taxon>Mollisiaceae</taxon>
        <taxon>Mollisia</taxon>
    </lineage>
</organism>
<reference evidence="2 3" key="1">
    <citation type="submission" date="2015-10" db="EMBL/GenBank/DDBJ databases">
        <title>Full genome of DAOMC 229536 Phialocephala scopiformis, a fungal endophyte of spruce producing the potent anti-insectan compound rugulosin.</title>
        <authorList>
            <consortium name="DOE Joint Genome Institute"/>
            <person name="Walker A.K."/>
            <person name="Frasz S.L."/>
            <person name="Seifert K.A."/>
            <person name="Miller J.D."/>
            <person name="Mondo S.J."/>
            <person name="Labutti K."/>
            <person name="Lipzen A."/>
            <person name="Dockter R."/>
            <person name="Kennedy M."/>
            <person name="Grigoriev I.V."/>
            <person name="Spatafora J.W."/>
        </authorList>
    </citation>
    <scope>NUCLEOTIDE SEQUENCE [LARGE SCALE GENOMIC DNA]</scope>
    <source>
        <strain evidence="2 3">CBS 120377</strain>
    </source>
</reference>
<sequence length="248" mass="29076">MAPVTAPMNFLVRDSLYDDERPYLLIYEPPAGFPKQNIKLEKHTDLRIEDIRVCKDQPSLDKNGFQITKFSSKMSRADFDNEELVKTVYLKEVVDHVQAIFGAQKVQIFEYVLRKRHEQFPISTGEPYEFNQPTSIAHVDTTHSWTEEMVKRLNPATANQLLESRVLCVNVWKPLRGPVRDWPLALCDPLTVDTQDLHPGDLVYDDYVVENMQLHYDDNQNWYYISLVYLTQLFHFQKTKILKCHEKA</sequence>
<dbReference type="AlphaFoldDB" id="A0A194XBV4"/>
<dbReference type="GeneID" id="28829531"/>
<comment type="similarity">
    <text evidence="1">Belongs to the asaB hydroxylase/desaturase family.</text>
</comment>
<dbReference type="PANTHER" id="PTHR34598:SF3">
    <property type="entry name" value="OXIDOREDUCTASE AN1597"/>
    <property type="match status" value="1"/>
</dbReference>
<dbReference type="STRING" id="149040.A0A194XBV4"/>
<evidence type="ECO:0000313" key="3">
    <source>
        <dbReference type="Proteomes" id="UP000070700"/>
    </source>
</evidence>
<name>A0A194XBV4_MOLSC</name>
<dbReference type="InterPro" id="IPR044053">
    <property type="entry name" value="AsaB-like"/>
</dbReference>
<dbReference type="Proteomes" id="UP000070700">
    <property type="component" value="Unassembled WGS sequence"/>
</dbReference>
<dbReference type="PANTHER" id="PTHR34598">
    <property type="entry name" value="BLL6449 PROTEIN"/>
    <property type="match status" value="1"/>
</dbReference>
<gene>
    <name evidence="2" type="ORF">LY89DRAFT_733488</name>
</gene>
<dbReference type="KEGG" id="psco:LY89DRAFT_733488"/>
<keyword evidence="3" id="KW-1185">Reference proteome</keyword>
<dbReference type="NCBIfam" id="NF041278">
    <property type="entry name" value="CmcJ_NvfI_EfuI"/>
    <property type="match status" value="1"/>
</dbReference>
<dbReference type="OrthoDB" id="412788at2759"/>
<dbReference type="RefSeq" id="XP_018072008.1">
    <property type="nucleotide sequence ID" value="XM_018219805.1"/>
</dbReference>